<dbReference type="GO" id="GO:0006397">
    <property type="term" value="P:mRNA processing"/>
    <property type="evidence" value="ECO:0007669"/>
    <property type="project" value="UniProtKB-KW"/>
</dbReference>
<evidence type="ECO:0000256" key="3">
    <source>
        <dbReference type="ARBA" id="ARBA00010362"/>
    </source>
</evidence>
<dbReference type="PANTHER" id="PTHR13445">
    <property type="entry name" value="TUMOR SUPPRESSING SUBTRANSFERABLE CANDIDATE 4 TSSC4"/>
    <property type="match status" value="1"/>
</dbReference>
<evidence type="ECO:0000256" key="9">
    <source>
        <dbReference type="ARBA" id="ARBA00035304"/>
    </source>
</evidence>
<proteinExistence type="inferred from homology"/>
<evidence type="ECO:0000256" key="5">
    <source>
        <dbReference type="ARBA" id="ARBA00022664"/>
    </source>
</evidence>
<keyword evidence="5" id="KW-0507">mRNA processing</keyword>
<keyword evidence="13" id="KW-1185">Reference proteome</keyword>
<feature type="compositionally biased region" description="Basic and acidic residues" evidence="11">
    <location>
        <begin position="29"/>
        <end position="44"/>
    </location>
</feature>
<reference evidence="13" key="1">
    <citation type="journal article" date="2017" name="bioRxiv">
        <title>Comparative analysis of the genomes of Stylophora pistillata and Acropora digitifera provides evidence for extensive differences between species of corals.</title>
        <authorList>
            <person name="Voolstra C.R."/>
            <person name="Li Y."/>
            <person name="Liew Y.J."/>
            <person name="Baumgarten S."/>
            <person name="Zoccola D."/>
            <person name="Flot J.-F."/>
            <person name="Tambutte S."/>
            <person name="Allemand D."/>
            <person name="Aranda M."/>
        </authorList>
    </citation>
    <scope>NUCLEOTIDE SEQUENCE [LARGE SCALE GENOMIC DNA]</scope>
</reference>
<evidence type="ECO:0000256" key="1">
    <source>
        <dbReference type="ARBA" id="ARBA00004123"/>
    </source>
</evidence>
<dbReference type="STRING" id="50429.A0A2B4SCV4"/>
<dbReference type="GO" id="GO:0005681">
    <property type="term" value="C:spliceosomal complex"/>
    <property type="evidence" value="ECO:0007669"/>
    <property type="project" value="UniProtKB-KW"/>
</dbReference>
<dbReference type="AlphaFoldDB" id="A0A2B4SCV4"/>
<comment type="function">
    <text evidence="10">Protein associated with the U5 snRNP, during its maturation and its post-splicing recycling and which is required for spliceosomal tri-snRNP complex assembly in the nucleus. Has a molecular sequestering activity and transiently hinders SNRNP200 binding sites for constitutive splicing factors that intervene later during the assembly of the spliceosome and splicing. Together with its molecular sequestering activity, may also function as a molecular adapter and placeholder, coordinating the assembly of the U5 snRNP and its association with the U4/U6 di-snRNP.</text>
</comment>
<evidence type="ECO:0000256" key="6">
    <source>
        <dbReference type="ARBA" id="ARBA00022728"/>
    </source>
</evidence>
<dbReference type="Proteomes" id="UP000225706">
    <property type="component" value="Unassembled WGS sequence"/>
</dbReference>
<dbReference type="GO" id="GO:0008380">
    <property type="term" value="P:RNA splicing"/>
    <property type="evidence" value="ECO:0007669"/>
    <property type="project" value="UniProtKB-KW"/>
</dbReference>
<keyword evidence="7" id="KW-0508">mRNA splicing</keyword>
<evidence type="ECO:0000256" key="2">
    <source>
        <dbReference type="ARBA" id="ARBA00004496"/>
    </source>
</evidence>
<gene>
    <name evidence="12" type="ORF">AWC38_SpisGene6778</name>
</gene>
<evidence type="ECO:0000256" key="8">
    <source>
        <dbReference type="ARBA" id="ARBA00023242"/>
    </source>
</evidence>
<dbReference type="EMBL" id="LSMT01000082">
    <property type="protein sequence ID" value="PFX28514.1"/>
    <property type="molecule type" value="Genomic_DNA"/>
</dbReference>
<keyword evidence="8" id="KW-0539">Nucleus</keyword>
<comment type="caution">
    <text evidence="12">The sequence shown here is derived from an EMBL/GenBank/DDBJ whole genome shotgun (WGS) entry which is preliminary data.</text>
</comment>
<dbReference type="PANTHER" id="PTHR13445:SF3">
    <property type="entry name" value="U5 SMALL NUCLEAR RIBONUCLEOPROTEIN TSSC4"/>
    <property type="match status" value="1"/>
</dbReference>
<comment type="subcellular location">
    <subcellularLocation>
        <location evidence="2">Cytoplasm</location>
    </subcellularLocation>
    <subcellularLocation>
        <location evidence="1">Nucleus</location>
    </subcellularLocation>
</comment>
<evidence type="ECO:0000256" key="10">
    <source>
        <dbReference type="ARBA" id="ARBA00045970"/>
    </source>
</evidence>
<keyword evidence="4" id="KW-0963">Cytoplasm</keyword>
<organism evidence="12 13">
    <name type="scientific">Stylophora pistillata</name>
    <name type="common">Smooth cauliflower coral</name>
    <dbReference type="NCBI Taxonomy" id="50429"/>
    <lineage>
        <taxon>Eukaryota</taxon>
        <taxon>Metazoa</taxon>
        <taxon>Cnidaria</taxon>
        <taxon>Anthozoa</taxon>
        <taxon>Hexacorallia</taxon>
        <taxon>Scleractinia</taxon>
        <taxon>Astrocoeniina</taxon>
        <taxon>Pocilloporidae</taxon>
        <taxon>Stylophora</taxon>
    </lineage>
</organism>
<evidence type="ECO:0000256" key="4">
    <source>
        <dbReference type="ARBA" id="ARBA00022490"/>
    </source>
</evidence>
<evidence type="ECO:0000313" key="13">
    <source>
        <dbReference type="Proteomes" id="UP000225706"/>
    </source>
</evidence>
<accession>A0A2B4SCV4</accession>
<dbReference type="Pfam" id="PF15264">
    <property type="entry name" value="TSSC4"/>
    <property type="match status" value="1"/>
</dbReference>
<name>A0A2B4SCV4_STYPI</name>
<evidence type="ECO:0000313" key="12">
    <source>
        <dbReference type="EMBL" id="PFX28514.1"/>
    </source>
</evidence>
<feature type="region of interest" description="Disordered" evidence="11">
    <location>
        <begin position="1"/>
        <end position="71"/>
    </location>
</feature>
<dbReference type="InterPro" id="IPR029338">
    <property type="entry name" value="TSSC4"/>
</dbReference>
<evidence type="ECO:0000256" key="11">
    <source>
        <dbReference type="SAM" id="MobiDB-lite"/>
    </source>
</evidence>
<dbReference type="GO" id="GO:0005737">
    <property type="term" value="C:cytoplasm"/>
    <property type="evidence" value="ECO:0007669"/>
    <property type="project" value="UniProtKB-SubCell"/>
</dbReference>
<dbReference type="OrthoDB" id="1906282at2759"/>
<sequence length="216" mass="24497">MTEKKDDFLRISGDSDFQGRSNSIFGCLDKLEPQQKADDGEPECKPQGARPPRRVPDHILHPQKWTKYSLEEDGSERIQGISGDALNRQAALSFMDEIRKRKEDAPKENSESYVEMTEKHVFSKTAIKHKMEIDEIPSRSQSVEGVNIMAEYVVGRSRAKAPKTQLSSAEKGFRSAGNSVELDHLQNQEVSDYSLEKTKQNPHKYQLINLFTQSEG</sequence>
<protein>
    <recommendedName>
        <fullName evidence="9">U5 small nuclear ribonucleoprotein TSSC4</fullName>
    </recommendedName>
</protein>
<comment type="similarity">
    <text evidence="3">Belongs to the TSSC4 family.</text>
</comment>
<evidence type="ECO:0000256" key="7">
    <source>
        <dbReference type="ARBA" id="ARBA00023187"/>
    </source>
</evidence>
<keyword evidence="6" id="KW-0747">Spliceosome</keyword>